<dbReference type="Pfam" id="PF13376">
    <property type="entry name" value="OmdA"/>
    <property type="match status" value="1"/>
</dbReference>
<dbReference type="Proteomes" id="UP000182690">
    <property type="component" value="Unassembled WGS sequence"/>
</dbReference>
<dbReference type="AlphaFoldDB" id="A0A1H0Z6E7"/>
<proteinExistence type="predicted"/>
<sequence length="59" mass="6243">MAVPEELASALAADAAARSAFEALSRSARYSALHPIATAVRPETRARRAAALLARLREP</sequence>
<reference evidence="1 2" key="1">
    <citation type="submission" date="2016-10" db="EMBL/GenBank/DDBJ databases">
        <authorList>
            <person name="de Groot N.N."/>
        </authorList>
    </citation>
    <scope>NUCLEOTIDE SEQUENCE [LARGE SCALE GENOMIC DNA]</scope>
    <source>
        <strain evidence="1 2">DSM 22788</strain>
    </source>
</reference>
<accession>A0A1H0Z6E7</accession>
<organism evidence="1 2">
    <name type="scientific">Leucobacter chromiiresistens</name>
    <dbReference type="NCBI Taxonomy" id="1079994"/>
    <lineage>
        <taxon>Bacteria</taxon>
        <taxon>Bacillati</taxon>
        <taxon>Actinomycetota</taxon>
        <taxon>Actinomycetes</taxon>
        <taxon>Micrococcales</taxon>
        <taxon>Microbacteriaceae</taxon>
        <taxon>Leucobacter</taxon>
    </lineage>
</organism>
<name>A0A1H0Z6E7_9MICO</name>
<evidence type="ECO:0000313" key="1">
    <source>
        <dbReference type="EMBL" id="SDQ22870.1"/>
    </source>
</evidence>
<dbReference type="EMBL" id="FNKB01000001">
    <property type="protein sequence ID" value="SDQ22870.1"/>
    <property type="molecule type" value="Genomic_DNA"/>
</dbReference>
<gene>
    <name evidence="1" type="ORF">SAMN04488565_1478</name>
</gene>
<protein>
    <submittedName>
        <fullName evidence="1">Bacteriocin-protection, YdeI or OmpD-Associated</fullName>
    </submittedName>
</protein>
<evidence type="ECO:0000313" key="2">
    <source>
        <dbReference type="Proteomes" id="UP000182690"/>
    </source>
</evidence>